<proteinExistence type="predicted"/>
<sequence>MTRKPAWRWGLALAALAPVGTQAFSPDTHARLVLDAVAYMAAHPDTTNYQKLVEGAQRAGYTIDQFAQAMSQGAHDVDYFEDTFICGAVTGDCVKAPLWGLGTDIARYTSFWHFQDHAHGTDAHGNRYGGYNYKRIAIIGDIDNVAAGWLWNDYLDDGRGGMGGLFGDTSRYNTYGVTEANYRQGGTSTKSMYADYQAFPFQPITNLGQYWFTQFLAQPTAQTIGFVLHTTDTAVPHHSWNTLGNHHSDWESWVLSYYDSEQLGAVNLVEQAMADISPLSPSATDVRPVLYQLGAYSYANGSLVLSSTEHADRVTVGRRVVPHAIAMVVRVLNRAAERLVQ</sequence>
<keyword evidence="3" id="KW-1185">Reference proteome</keyword>
<dbReference type="RefSeq" id="WP_341428383.1">
    <property type="nucleotide sequence ID" value="NZ_JBBUTG010000023.1"/>
</dbReference>
<organism evidence="2 3">
    <name type="scientific">Ideonella lacteola</name>
    <dbReference type="NCBI Taxonomy" id="2984193"/>
    <lineage>
        <taxon>Bacteria</taxon>
        <taxon>Pseudomonadati</taxon>
        <taxon>Pseudomonadota</taxon>
        <taxon>Betaproteobacteria</taxon>
        <taxon>Burkholderiales</taxon>
        <taxon>Sphaerotilaceae</taxon>
        <taxon>Ideonella</taxon>
    </lineage>
</organism>
<evidence type="ECO:0000256" key="1">
    <source>
        <dbReference type="SAM" id="SignalP"/>
    </source>
</evidence>
<dbReference type="EMBL" id="JBBUTG010000023">
    <property type="protein sequence ID" value="MEK8033961.1"/>
    <property type="molecule type" value="Genomic_DNA"/>
</dbReference>
<feature type="chain" id="PRO_5045964245" evidence="1">
    <location>
        <begin position="24"/>
        <end position="341"/>
    </location>
</feature>
<accession>A0ABU9BVW6</accession>
<keyword evidence="1" id="KW-0732">Signal</keyword>
<evidence type="ECO:0000313" key="3">
    <source>
        <dbReference type="Proteomes" id="UP001371218"/>
    </source>
</evidence>
<dbReference type="SUPFAM" id="SSF48537">
    <property type="entry name" value="Phospholipase C/P1 nuclease"/>
    <property type="match status" value="1"/>
</dbReference>
<protein>
    <submittedName>
        <fullName evidence="2">Phospholipase</fullName>
    </submittedName>
</protein>
<dbReference type="Proteomes" id="UP001371218">
    <property type="component" value="Unassembled WGS sequence"/>
</dbReference>
<name>A0ABU9BVW6_9BURK</name>
<dbReference type="InterPro" id="IPR008947">
    <property type="entry name" value="PLipase_C/P1_nuclease_dom_sf"/>
</dbReference>
<reference evidence="2 3" key="1">
    <citation type="submission" date="2024-04" db="EMBL/GenBank/DDBJ databases">
        <title>Novel species of the genus Ideonella isolated from streams.</title>
        <authorList>
            <person name="Lu H."/>
        </authorList>
    </citation>
    <scope>NUCLEOTIDE SEQUENCE [LARGE SCALE GENOMIC DNA]</scope>
    <source>
        <strain evidence="2 3">DXS29W</strain>
    </source>
</reference>
<comment type="caution">
    <text evidence="2">The sequence shown here is derived from an EMBL/GenBank/DDBJ whole genome shotgun (WGS) entry which is preliminary data.</text>
</comment>
<feature type="signal peptide" evidence="1">
    <location>
        <begin position="1"/>
        <end position="23"/>
    </location>
</feature>
<evidence type="ECO:0000313" key="2">
    <source>
        <dbReference type="EMBL" id="MEK8033961.1"/>
    </source>
</evidence>
<gene>
    <name evidence="2" type="ORF">AACH06_24310</name>
</gene>